<keyword evidence="3" id="KW-1185">Reference proteome</keyword>
<sequence length="99" mass="10871">MAGRMPDGARLRPPDTRGQQESRTESSVSSLAEQMRRLLSAQPLLINSDVHFAASGLNGFLFAVLLLCLSERSICPPRFLNFYRLIPALVSSPVPTCLL</sequence>
<feature type="compositionally biased region" description="Basic and acidic residues" evidence="1">
    <location>
        <begin position="7"/>
        <end position="24"/>
    </location>
</feature>
<evidence type="ECO:0000313" key="2">
    <source>
        <dbReference type="EMBL" id="KAK5897797.1"/>
    </source>
</evidence>
<organism evidence="2 3">
    <name type="scientific">Champsocephalus gunnari</name>
    <name type="common">Mackerel icefish</name>
    <dbReference type="NCBI Taxonomy" id="52237"/>
    <lineage>
        <taxon>Eukaryota</taxon>
        <taxon>Metazoa</taxon>
        <taxon>Chordata</taxon>
        <taxon>Craniata</taxon>
        <taxon>Vertebrata</taxon>
        <taxon>Euteleostomi</taxon>
        <taxon>Actinopterygii</taxon>
        <taxon>Neopterygii</taxon>
        <taxon>Teleostei</taxon>
        <taxon>Neoteleostei</taxon>
        <taxon>Acanthomorphata</taxon>
        <taxon>Eupercaria</taxon>
        <taxon>Perciformes</taxon>
        <taxon>Notothenioidei</taxon>
        <taxon>Channichthyidae</taxon>
        <taxon>Champsocephalus</taxon>
    </lineage>
</organism>
<protein>
    <submittedName>
        <fullName evidence="2">Uncharacterized protein</fullName>
    </submittedName>
</protein>
<gene>
    <name evidence="2" type="ORF">CgunFtcFv8_015269</name>
</gene>
<dbReference type="AlphaFoldDB" id="A0AAN8C6B6"/>
<accession>A0AAN8C6B6</accession>
<reference evidence="2 3" key="1">
    <citation type="journal article" date="2023" name="Mol. Biol. Evol.">
        <title>Genomics of Secondarily Temperate Adaptation in the Only Non-Antarctic Icefish.</title>
        <authorList>
            <person name="Rivera-Colon A.G."/>
            <person name="Rayamajhi N."/>
            <person name="Minhas B.F."/>
            <person name="Madrigal G."/>
            <person name="Bilyk K.T."/>
            <person name="Yoon V."/>
            <person name="Hune M."/>
            <person name="Gregory S."/>
            <person name="Cheng C.H.C."/>
            <person name="Catchen J.M."/>
        </authorList>
    </citation>
    <scope>NUCLEOTIDE SEQUENCE [LARGE SCALE GENOMIC DNA]</scope>
    <source>
        <tissue evidence="2">White muscle</tissue>
    </source>
</reference>
<evidence type="ECO:0000313" key="3">
    <source>
        <dbReference type="Proteomes" id="UP001331515"/>
    </source>
</evidence>
<feature type="region of interest" description="Disordered" evidence="1">
    <location>
        <begin position="1"/>
        <end position="29"/>
    </location>
</feature>
<comment type="caution">
    <text evidence="2">The sequence shown here is derived from an EMBL/GenBank/DDBJ whole genome shotgun (WGS) entry which is preliminary data.</text>
</comment>
<dbReference type="Proteomes" id="UP001331515">
    <property type="component" value="Unassembled WGS sequence"/>
</dbReference>
<dbReference type="EMBL" id="JAURVH010001533">
    <property type="protein sequence ID" value="KAK5897797.1"/>
    <property type="molecule type" value="Genomic_DNA"/>
</dbReference>
<name>A0AAN8C6B6_CHAGU</name>
<proteinExistence type="predicted"/>
<evidence type="ECO:0000256" key="1">
    <source>
        <dbReference type="SAM" id="MobiDB-lite"/>
    </source>
</evidence>